<dbReference type="OrthoDB" id="9795199at2"/>
<organism evidence="2 3">
    <name type="scientific">Neotamlana sedimentorum</name>
    <dbReference type="NCBI Taxonomy" id="1435349"/>
    <lineage>
        <taxon>Bacteria</taxon>
        <taxon>Pseudomonadati</taxon>
        <taxon>Bacteroidota</taxon>
        <taxon>Flavobacteriia</taxon>
        <taxon>Flavobacteriales</taxon>
        <taxon>Flavobacteriaceae</taxon>
        <taxon>Neotamlana</taxon>
    </lineage>
</organism>
<dbReference type="EMBL" id="JTDW01000023">
    <property type="protein sequence ID" value="KJD31860.1"/>
    <property type="molecule type" value="Genomic_DNA"/>
</dbReference>
<dbReference type="PATRIC" id="fig|1435349.4.peg.1711"/>
<dbReference type="PANTHER" id="PTHR43610">
    <property type="entry name" value="BLL6696 PROTEIN"/>
    <property type="match status" value="1"/>
</dbReference>
<dbReference type="PANTHER" id="PTHR43610:SF1">
    <property type="entry name" value="N-ACETYLTRANSFERASE DOMAIN-CONTAINING PROTEIN"/>
    <property type="match status" value="1"/>
</dbReference>
<evidence type="ECO:0000313" key="2">
    <source>
        <dbReference type="EMBL" id="KJD31860.1"/>
    </source>
</evidence>
<dbReference type="GO" id="GO:0016747">
    <property type="term" value="F:acyltransferase activity, transferring groups other than amino-acyl groups"/>
    <property type="evidence" value="ECO:0007669"/>
    <property type="project" value="InterPro"/>
</dbReference>
<sequence length="207" mass="24006">MLNFDFKENYILEDDFVKLSPLKIEHVKNLIEIANETDIWKYSFVKGNGIENLTKYIQSTIDNRKVEKDYPFVVFDKIKNQFAGSTRYCEIVPSLNAIRLGYTWYGKQFRGTGLNKHCKYLLFEFAFDKMGAERIGLGAYIENERSIRAMESVGCQKEGILRGIFPAMNGIGRTDGILMSILKNEWNENVKSELKNKLNKAYTQQRV</sequence>
<protein>
    <submittedName>
        <fullName evidence="2">GCN5 family acetyltransferase</fullName>
    </submittedName>
</protein>
<dbReference type="Proteomes" id="UP000032578">
    <property type="component" value="Unassembled WGS sequence"/>
</dbReference>
<gene>
    <name evidence="2" type="ORF">PW52_16430</name>
</gene>
<dbReference type="Pfam" id="PF13302">
    <property type="entry name" value="Acetyltransf_3"/>
    <property type="match status" value="1"/>
</dbReference>
<dbReference type="RefSeq" id="WP_044634075.1">
    <property type="nucleotide sequence ID" value="NZ_JTDW01000023.1"/>
</dbReference>
<proteinExistence type="predicted"/>
<dbReference type="AlphaFoldDB" id="A0A0D7VYA5"/>
<evidence type="ECO:0000313" key="3">
    <source>
        <dbReference type="Proteomes" id="UP000032578"/>
    </source>
</evidence>
<dbReference type="InterPro" id="IPR016181">
    <property type="entry name" value="Acyl_CoA_acyltransferase"/>
</dbReference>
<dbReference type="InterPro" id="IPR000182">
    <property type="entry name" value="GNAT_dom"/>
</dbReference>
<comment type="caution">
    <text evidence="2">The sequence shown here is derived from an EMBL/GenBank/DDBJ whole genome shotgun (WGS) entry which is preliminary data.</text>
</comment>
<dbReference type="STRING" id="1435349.PW52_16430"/>
<dbReference type="PROSITE" id="PS51186">
    <property type="entry name" value="GNAT"/>
    <property type="match status" value="1"/>
</dbReference>
<reference evidence="2 3" key="1">
    <citation type="submission" date="2014-11" db="EMBL/GenBank/DDBJ databases">
        <title>Tamlana sedimentorum sp. nov., isolated from shallow sand sediments of the Sea of Japan.</title>
        <authorList>
            <person name="Romanenko L.A."/>
        </authorList>
    </citation>
    <scope>NUCLEOTIDE SEQUENCE [LARGE SCALE GENOMIC DNA]</scope>
    <source>
        <strain evidence="2 3">JCM 19808</strain>
    </source>
</reference>
<keyword evidence="2" id="KW-0808">Transferase</keyword>
<keyword evidence="3" id="KW-1185">Reference proteome</keyword>
<accession>A0A0D7VYA5</accession>
<name>A0A0D7VYA5_9FLAO</name>
<feature type="domain" description="N-acetyltransferase" evidence="1">
    <location>
        <begin position="17"/>
        <end position="184"/>
    </location>
</feature>
<evidence type="ECO:0000259" key="1">
    <source>
        <dbReference type="PROSITE" id="PS51186"/>
    </source>
</evidence>
<dbReference type="SUPFAM" id="SSF55729">
    <property type="entry name" value="Acyl-CoA N-acyltransferases (Nat)"/>
    <property type="match status" value="1"/>
</dbReference>
<dbReference type="Gene3D" id="3.40.630.30">
    <property type="match status" value="1"/>
</dbReference>